<dbReference type="eggNOG" id="COG0318">
    <property type="taxonomic scope" value="Bacteria"/>
</dbReference>
<dbReference type="Proteomes" id="UP000002011">
    <property type="component" value="Chromosome"/>
</dbReference>
<reference evidence="1 2" key="1">
    <citation type="journal article" date="2009" name="Stand. Genomic Sci.">
        <title>Complete genome sequence of Dyadobacter fermentans type strain (NS114).</title>
        <authorList>
            <person name="Lang E."/>
            <person name="Lapidus A."/>
            <person name="Chertkov O."/>
            <person name="Brettin T."/>
            <person name="Detter J.C."/>
            <person name="Han C."/>
            <person name="Copeland A."/>
            <person name="Glavina Del Rio T."/>
            <person name="Nolan M."/>
            <person name="Chen F."/>
            <person name="Lucas S."/>
            <person name="Tice H."/>
            <person name="Cheng J.F."/>
            <person name="Land M."/>
            <person name="Hauser L."/>
            <person name="Chang Y.J."/>
            <person name="Jeffries C.D."/>
            <person name="Kopitz M."/>
            <person name="Bruce D."/>
            <person name="Goodwin L."/>
            <person name="Pitluck S."/>
            <person name="Ovchinnikova G."/>
            <person name="Pati A."/>
            <person name="Ivanova N."/>
            <person name="Mavrommatis K."/>
            <person name="Chen A."/>
            <person name="Palaniappan K."/>
            <person name="Chain P."/>
            <person name="Bristow J."/>
            <person name="Eisen J.A."/>
            <person name="Markowitz V."/>
            <person name="Hugenholtz P."/>
            <person name="Goker M."/>
            <person name="Rohde M."/>
            <person name="Kyrpides N.C."/>
            <person name="Klenk H.P."/>
        </authorList>
    </citation>
    <scope>NUCLEOTIDE SEQUENCE [LARGE SCALE GENOMIC DNA]</scope>
    <source>
        <strain evidence="2">ATCC 700827 / DSM 18053 / CIP 107007 / KCTC 52180 / NS114</strain>
    </source>
</reference>
<dbReference type="OrthoDB" id="182577at2"/>
<sequence>MELQNNKTIAEIRAGLREQIVTVEPADFEPLALSVFRYQAAFNPVYSEYIRHLGIDPAHVAALTEIPFLPIQFFKNHRVATGHSADAPVIFRSSGTTGQATSSHHLYDEPLYKAISYRIFQHNYGDLNRFHILALLPSYLERNNSSLVYMMQHFIEESDSEYSGFYLNNTGEMLQRLRHIAANPDGRGVLLLGVTFALLDLAESSFDLSFLKDIHRLTVMDTGGMKGRRTELLREEVHDILTASLGVPVIHSEYGMTELLSQGYSHGNGLFTPGYSMRILLRDVNDPFAVSDHNLGLSKTGGINVIDLANLDSCSFIETQDLGRFGEKPGTFYVMGRFDNSDIRGCNLMVL</sequence>
<proteinExistence type="predicted"/>
<dbReference type="SUPFAM" id="SSF56801">
    <property type="entry name" value="Acetyl-CoA synthetase-like"/>
    <property type="match status" value="1"/>
</dbReference>
<organism evidence="1 2">
    <name type="scientific">Dyadobacter fermentans (strain ATCC 700827 / DSM 18053 / CIP 107007 / KCTC 52180 / NS114)</name>
    <dbReference type="NCBI Taxonomy" id="471854"/>
    <lineage>
        <taxon>Bacteria</taxon>
        <taxon>Pseudomonadati</taxon>
        <taxon>Bacteroidota</taxon>
        <taxon>Cytophagia</taxon>
        <taxon>Cytophagales</taxon>
        <taxon>Spirosomataceae</taxon>
        <taxon>Dyadobacter</taxon>
    </lineage>
</organism>
<name>C6W1I0_DYAFD</name>
<dbReference type="KEGG" id="dfe:Dfer_2492"/>
<gene>
    <name evidence="1" type="ordered locus">Dfer_2492</name>
</gene>
<dbReference type="RefSeq" id="WP_015811960.1">
    <property type="nucleotide sequence ID" value="NC_013037.1"/>
</dbReference>
<dbReference type="AlphaFoldDB" id="C6W1I0"/>
<protein>
    <submittedName>
        <fullName evidence="1">Acyl-protein synthetase</fullName>
    </submittedName>
</protein>
<accession>C6W1I0</accession>
<dbReference type="EMBL" id="CP001619">
    <property type="protein sequence ID" value="ACT93710.1"/>
    <property type="molecule type" value="Genomic_DNA"/>
</dbReference>
<dbReference type="STRING" id="471854.Dfer_2492"/>
<dbReference type="Gene3D" id="3.40.50.12780">
    <property type="entry name" value="N-terminal domain of ligase-like"/>
    <property type="match status" value="1"/>
</dbReference>
<evidence type="ECO:0000313" key="1">
    <source>
        <dbReference type="EMBL" id="ACT93710.1"/>
    </source>
</evidence>
<keyword evidence="2" id="KW-1185">Reference proteome</keyword>
<dbReference type="InterPro" id="IPR042099">
    <property type="entry name" value="ANL_N_sf"/>
</dbReference>
<evidence type="ECO:0000313" key="2">
    <source>
        <dbReference type="Proteomes" id="UP000002011"/>
    </source>
</evidence>
<dbReference type="HOGENOM" id="CLU_043257_0_0_10"/>